<accession>A0A8S1QUJ6</accession>
<organism evidence="1 2">
    <name type="scientific">Paramecium primaurelia</name>
    <dbReference type="NCBI Taxonomy" id="5886"/>
    <lineage>
        <taxon>Eukaryota</taxon>
        <taxon>Sar</taxon>
        <taxon>Alveolata</taxon>
        <taxon>Ciliophora</taxon>
        <taxon>Intramacronucleata</taxon>
        <taxon>Oligohymenophorea</taxon>
        <taxon>Peniculida</taxon>
        <taxon>Parameciidae</taxon>
        <taxon>Paramecium</taxon>
    </lineage>
</organism>
<evidence type="ECO:0000313" key="2">
    <source>
        <dbReference type="Proteomes" id="UP000688137"/>
    </source>
</evidence>
<evidence type="ECO:0000313" key="1">
    <source>
        <dbReference type="EMBL" id="CAD8118615.1"/>
    </source>
</evidence>
<dbReference type="EMBL" id="CAJJDM010000262">
    <property type="protein sequence ID" value="CAD8118615.1"/>
    <property type="molecule type" value="Genomic_DNA"/>
</dbReference>
<sequence length="217" mass="25033">MDLIDGFKLFTMASIKMVTKKVFWISFWGSLQSNNLNLMVADHMIKSVQLKLEGGKSQVKDSRIILKSRIMVIITVVKNLEDGTSCMRKPIYKQYEVAQFLVVEDNLMKIDQRLEYRQAFQIIHKSLIMVSIKKGKGWQNGIYQMMKQVQQILVCGLRSAIVLMNILKLLIMVNIKIAERLADGIFCTESNIVRKKIPVVVDYIIRKIHLRQVCGLN</sequence>
<dbReference type="AlphaFoldDB" id="A0A8S1QUJ6"/>
<name>A0A8S1QUJ6_PARPR</name>
<dbReference type="Proteomes" id="UP000688137">
    <property type="component" value="Unassembled WGS sequence"/>
</dbReference>
<keyword evidence="2" id="KW-1185">Reference proteome</keyword>
<gene>
    <name evidence="1" type="ORF">PPRIM_AZ9-3.1.T2530004</name>
</gene>
<comment type="caution">
    <text evidence="1">The sequence shown here is derived from an EMBL/GenBank/DDBJ whole genome shotgun (WGS) entry which is preliminary data.</text>
</comment>
<reference evidence="1" key="1">
    <citation type="submission" date="2021-01" db="EMBL/GenBank/DDBJ databases">
        <authorList>
            <consortium name="Genoscope - CEA"/>
            <person name="William W."/>
        </authorList>
    </citation>
    <scope>NUCLEOTIDE SEQUENCE</scope>
</reference>
<protein>
    <submittedName>
        <fullName evidence="1">Uncharacterized protein</fullName>
    </submittedName>
</protein>
<proteinExistence type="predicted"/>